<protein>
    <recommendedName>
        <fullName evidence="4">Zn(2)-C6 fungal-type domain-containing protein</fullName>
    </recommendedName>
</protein>
<evidence type="ECO:0000313" key="5">
    <source>
        <dbReference type="EMBL" id="KAK4506505.1"/>
    </source>
</evidence>
<dbReference type="PANTHER" id="PTHR37534:SF11">
    <property type="entry name" value="ZN(II)2CYS6 TRANSCRIPTION FACTOR (EUROFUNG)"/>
    <property type="match status" value="1"/>
</dbReference>
<dbReference type="PROSITE" id="PS50048">
    <property type="entry name" value="ZN2_CY6_FUNGAL_2"/>
    <property type="match status" value="1"/>
</dbReference>
<evidence type="ECO:0000256" key="1">
    <source>
        <dbReference type="ARBA" id="ARBA00004123"/>
    </source>
</evidence>
<dbReference type="InterPro" id="IPR021858">
    <property type="entry name" value="Fun_TF"/>
</dbReference>
<gene>
    <name evidence="5" type="ORF">PRZ48_000237</name>
</gene>
<keyword evidence="2" id="KW-0539">Nucleus</keyword>
<dbReference type="SUPFAM" id="SSF57701">
    <property type="entry name" value="Zn2/Cys6 DNA-binding domain"/>
    <property type="match status" value="1"/>
</dbReference>
<evidence type="ECO:0000256" key="2">
    <source>
        <dbReference type="ARBA" id="ARBA00023242"/>
    </source>
</evidence>
<comment type="subcellular location">
    <subcellularLocation>
        <location evidence="1">Nucleus</location>
    </subcellularLocation>
</comment>
<evidence type="ECO:0000256" key="3">
    <source>
        <dbReference type="SAM" id="MobiDB-lite"/>
    </source>
</evidence>
<feature type="domain" description="Zn(2)-C6 fungal-type" evidence="4">
    <location>
        <begin position="13"/>
        <end position="41"/>
    </location>
</feature>
<reference evidence="5 6" key="1">
    <citation type="journal article" date="2023" name="G3 (Bethesda)">
        <title>A chromosome-level genome assembly of Zasmidium syzygii isolated from banana leaves.</title>
        <authorList>
            <person name="van Westerhoven A.C."/>
            <person name="Mehrabi R."/>
            <person name="Talebi R."/>
            <person name="Steentjes M.B.F."/>
            <person name="Corcolon B."/>
            <person name="Chong P.A."/>
            <person name="Kema G.H.J."/>
            <person name="Seidl M.F."/>
        </authorList>
    </citation>
    <scope>NUCLEOTIDE SEQUENCE [LARGE SCALE GENOMIC DNA]</scope>
    <source>
        <strain evidence="5 6">P124</strain>
    </source>
</reference>
<dbReference type="EMBL" id="JAXOVC010000001">
    <property type="protein sequence ID" value="KAK4506505.1"/>
    <property type="molecule type" value="Genomic_DNA"/>
</dbReference>
<organism evidence="5 6">
    <name type="scientific">Zasmidium cellare</name>
    <name type="common">Wine cellar mold</name>
    <name type="synonym">Racodium cellare</name>
    <dbReference type="NCBI Taxonomy" id="395010"/>
    <lineage>
        <taxon>Eukaryota</taxon>
        <taxon>Fungi</taxon>
        <taxon>Dikarya</taxon>
        <taxon>Ascomycota</taxon>
        <taxon>Pezizomycotina</taxon>
        <taxon>Dothideomycetes</taxon>
        <taxon>Dothideomycetidae</taxon>
        <taxon>Mycosphaerellales</taxon>
        <taxon>Mycosphaerellaceae</taxon>
        <taxon>Zasmidium</taxon>
    </lineage>
</organism>
<dbReference type="Proteomes" id="UP001305779">
    <property type="component" value="Unassembled WGS sequence"/>
</dbReference>
<accession>A0ABR0EZM2</accession>
<dbReference type="InterPro" id="IPR036864">
    <property type="entry name" value="Zn2-C6_fun-type_DNA-bd_sf"/>
</dbReference>
<dbReference type="Gene3D" id="4.10.240.10">
    <property type="entry name" value="Zn(2)-C6 fungal-type DNA-binding domain"/>
    <property type="match status" value="1"/>
</dbReference>
<dbReference type="Pfam" id="PF11951">
    <property type="entry name" value="Fungal_trans_2"/>
    <property type="match status" value="1"/>
</dbReference>
<dbReference type="PANTHER" id="PTHR37534">
    <property type="entry name" value="TRANSCRIPTIONAL ACTIVATOR PROTEIN UGA3"/>
    <property type="match status" value="1"/>
</dbReference>
<sequence>MKRTLKSTKSRGGCQRCKASRVKCDETKPGCKVCFANGVDCPGYAQQLRWSNKHEMFGSHPNKQAKYSPTKEAVQKPPIATSSAAATATNESTPASAVPSPSPTSNTPTTAAEGHPLAWPNFEELCGYEDFGFSAPLLEPSFHAEPDMNFGDLFATNLGHAFPPAPAGLNDSPNAENAEQAGHQIVSPSSKSSQKRPAKSSALLQTFYRMSMPSDVPGFSDQDLINHYFNSVCAIYSCYDCDTNPFRSLVGSLWQSDKTIYVNDLRLLRTGKRSTDSVMLSLLLLGPSASWHQATNLGLQYLLIARNLLQSNLQLNKELDEFYINAMMYWEMCVSFVDPVPSLPLSGLKEPRFDLEASGDEIHPHSWTGVANEVCFLLAEIGRVLRRQRGSPTAFEQFYHIEREWFQSLERSLHVITIPTADAVADIGDSRTSKDDLIRCAEALKYVGLLEIYSMFPDILSERISNDLGCLSVIDQFEPLESANDWLIAIALHILNAVKPISISSAACRLFPPILLSASSQVRLDPECSSEFRERVVEARYTVEARMLLLSRKYPQRPFLQMLDIVKEVWERLDNGTAQAHWMNVMHEGGLLTLIC</sequence>
<feature type="region of interest" description="Disordered" evidence="3">
    <location>
        <begin position="164"/>
        <end position="197"/>
    </location>
</feature>
<proteinExistence type="predicted"/>
<dbReference type="PROSITE" id="PS00463">
    <property type="entry name" value="ZN2_CY6_FUNGAL_1"/>
    <property type="match status" value="1"/>
</dbReference>
<feature type="region of interest" description="Disordered" evidence="3">
    <location>
        <begin position="56"/>
        <end position="115"/>
    </location>
</feature>
<dbReference type="Pfam" id="PF00172">
    <property type="entry name" value="Zn_clus"/>
    <property type="match status" value="1"/>
</dbReference>
<feature type="compositionally biased region" description="Low complexity" evidence="3">
    <location>
        <begin position="80"/>
        <end position="112"/>
    </location>
</feature>
<dbReference type="CDD" id="cd00067">
    <property type="entry name" value="GAL4"/>
    <property type="match status" value="1"/>
</dbReference>
<comment type="caution">
    <text evidence="5">The sequence shown here is derived from an EMBL/GenBank/DDBJ whole genome shotgun (WGS) entry which is preliminary data.</text>
</comment>
<keyword evidence="6" id="KW-1185">Reference proteome</keyword>
<name>A0ABR0EZM2_ZASCE</name>
<dbReference type="InterPro" id="IPR001138">
    <property type="entry name" value="Zn2Cys6_DnaBD"/>
</dbReference>
<evidence type="ECO:0000259" key="4">
    <source>
        <dbReference type="PROSITE" id="PS50048"/>
    </source>
</evidence>
<dbReference type="SMART" id="SM00066">
    <property type="entry name" value="GAL4"/>
    <property type="match status" value="1"/>
</dbReference>
<evidence type="ECO:0000313" key="6">
    <source>
        <dbReference type="Proteomes" id="UP001305779"/>
    </source>
</evidence>